<name>A0AAP0AYA9_9ASPA</name>
<evidence type="ECO:0000313" key="4">
    <source>
        <dbReference type="Proteomes" id="UP001418222"/>
    </source>
</evidence>
<dbReference type="GO" id="GO:0003723">
    <property type="term" value="F:RNA binding"/>
    <property type="evidence" value="ECO:0007669"/>
    <property type="project" value="TreeGrafter"/>
</dbReference>
<organism evidence="3 4">
    <name type="scientific">Platanthera zijinensis</name>
    <dbReference type="NCBI Taxonomy" id="2320716"/>
    <lineage>
        <taxon>Eukaryota</taxon>
        <taxon>Viridiplantae</taxon>
        <taxon>Streptophyta</taxon>
        <taxon>Embryophyta</taxon>
        <taxon>Tracheophyta</taxon>
        <taxon>Spermatophyta</taxon>
        <taxon>Magnoliopsida</taxon>
        <taxon>Liliopsida</taxon>
        <taxon>Asparagales</taxon>
        <taxon>Orchidaceae</taxon>
        <taxon>Orchidoideae</taxon>
        <taxon>Orchideae</taxon>
        <taxon>Orchidinae</taxon>
        <taxon>Platanthera</taxon>
    </lineage>
</organism>
<keyword evidence="4" id="KW-1185">Reference proteome</keyword>
<reference evidence="3 4" key="1">
    <citation type="journal article" date="2022" name="Nat. Plants">
        <title>Genomes of leafy and leafless Platanthera orchids illuminate the evolution of mycoheterotrophy.</title>
        <authorList>
            <person name="Li M.H."/>
            <person name="Liu K.W."/>
            <person name="Li Z."/>
            <person name="Lu H.C."/>
            <person name="Ye Q.L."/>
            <person name="Zhang D."/>
            <person name="Wang J.Y."/>
            <person name="Li Y.F."/>
            <person name="Zhong Z.M."/>
            <person name="Liu X."/>
            <person name="Yu X."/>
            <person name="Liu D.K."/>
            <person name="Tu X.D."/>
            <person name="Liu B."/>
            <person name="Hao Y."/>
            <person name="Liao X.Y."/>
            <person name="Jiang Y.T."/>
            <person name="Sun W.H."/>
            <person name="Chen J."/>
            <person name="Chen Y.Q."/>
            <person name="Ai Y."/>
            <person name="Zhai J.W."/>
            <person name="Wu S.S."/>
            <person name="Zhou Z."/>
            <person name="Hsiao Y.Y."/>
            <person name="Wu W.L."/>
            <person name="Chen Y.Y."/>
            <person name="Lin Y.F."/>
            <person name="Hsu J.L."/>
            <person name="Li C.Y."/>
            <person name="Wang Z.W."/>
            <person name="Zhao X."/>
            <person name="Zhong W.Y."/>
            <person name="Ma X.K."/>
            <person name="Ma L."/>
            <person name="Huang J."/>
            <person name="Chen G.Z."/>
            <person name="Huang M.Z."/>
            <person name="Huang L."/>
            <person name="Peng D.H."/>
            <person name="Luo Y.B."/>
            <person name="Zou S.Q."/>
            <person name="Chen S.P."/>
            <person name="Lan S."/>
            <person name="Tsai W.C."/>
            <person name="Van de Peer Y."/>
            <person name="Liu Z.J."/>
        </authorList>
    </citation>
    <scope>NUCLEOTIDE SEQUENCE [LARGE SCALE GENOMIC DNA]</scope>
    <source>
        <strain evidence="3">Lor287</strain>
    </source>
</reference>
<dbReference type="InterPro" id="IPR006941">
    <property type="entry name" value="RNase_CAF1"/>
</dbReference>
<gene>
    <name evidence="3" type="ORF">KSP39_PZI020926</name>
</gene>
<dbReference type="AlphaFoldDB" id="A0AAP0AYA9"/>
<dbReference type="Pfam" id="PF04857">
    <property type="entry name" value="CAF1"/>
    <property type="match status" value="1"/>
</dbReference>
<dbReference type="Proteomes" id="UP001418222">
    <property type="component" value="Unassembled WGS sequence"/>
</dbReference>
<protein>
    <submittedName>
        <fullName evidence="3">Poly(A)-specific ribonuclease PARN-like</fullName>
    </submittedName>
</protein>
<comment type="cofactor">
    <cofactor evidence="1">
        <name>a divalent metal cation</name>
        <dbReference type="ChEBI" id="CHEBI:60240"/>
    </cofactor>
</comment>
<sequence length="622" mass="69219">MATITGRTSRSIGATVRQVTKSNFPAAIHQIKTDIEAADFVAVSTRKTGDSSASSASSSHHRPWRRILPIDTPETAYLKSKLAAGSFELLQFAVCPFSIRGSKVIALPYNFHLFPRDELSLGMPSYRFSCQTPFLSSMAREGFDFNACVYDGISYLSRVQESKARERNPSSSPSLHPFSSSQTASSVADSIFKERIKWRINHWRNAFKASTQEKDGSLAQTLRKLILGGEVYGSRPGMSIDICNEKQMHLVFEVVNQISDDLVVPIYIPHKFEGQPEAVRVVLAGSEDDKKELLAEIQDLEDEQNLKLRGFRQVIDLISSSHKTVVSHNCLHDFTFIHEKFLGPLPATLPEFMCSLRLLFDNVIDLNHLLKEIGPLGKGKNIPGALSYLRRQFFLPMELQVPRHDPQGSSSSHGKNVLSIAFLFSKLNRLLKTAPSGRTEPIEDFANIFHTASMTLLEPGDDDNDDDADAGLPMIDTAKRVGTDDILFLWGFRGATSAAELKARLFRIHPVFSKEFDVRIVDKTCAIAVFRNSGSAEALLKDITSVENLSGAFREMVVEGLRAARYDAYEKVCKIGLWEGDLADSLEVAMADSTEDSSYSLSGANTNEIHWNREMMIDLNEL</sequence>
<dbReference type="InterPro" id="IPR051181">
    <property type="entry name" value="CAF1_poly(A)_ribonucleases"/>
</dbReference>
<evidence type="ECO:0000256" key="2">
    <source>
        <dbReference type="ARBA" id="ARBA00008372"/>
    </source>
</evidence>
<dbReference type="Gene3D" id="3.30.420.10">
    <property type="entry name" value="Ribonuclease H-like superfamily/Ribonuclease H"/>
    <property type="match status" value="2"/>
</dbReference>
<evidence type="ECO:0000256" key="1">
    <source>
        <dbReference type="ARBA" id="ARBA00001968"/>
    </source>
</evidence>
<accession>A0AAP0AYA9</accession>
<dbReference type="SUPFAM" id="SSF53098">
    <property type="entry name" value="Ribonuclease H-like"/>
    <property type="match status" value="1"/>
</dbReference>
<dbReference type="PANTHER" id="PTHR15092:SF42">
    <property type="entry name" value="POLY(A)-SPECIFIC RIBONUCLEASE PARN-LIKE"/>
    <property type="match status" value="1"/>
</dbReference>
<dbReference type="InterPro" id="IPR036397">
    <property type="entry name" value="RNaseH_sf"/>
</dbReference>
<dbReference type="EMBL" id="JBBWWQ010000019">
    <property type="protein sequence ID" value="KAK8919145.1"/>
    <property type="molecule type" value="Genomic_DNA"/>
</dbReference>
<proteinExistence type="inferred from homology"/>
<dbReference type="PANTHER" id="PTHR15092">
    <property type="entry name" value="POLY A -SPECIFIC RIBONUCLEASE/TARGET OF EGR1, MEMBER 1"/>
    <property type="match status" value="1"/>
</dbReference>
<dbReference type="GO" id="GO:0000175">
    <property type="term" value="F:3'-5'-RNA exonuclease activity"/>
    <property type="evidence" value="ECO:0007669"/>
    <property type="project" value="TreeGrafter"/>
</dbReference>
<evidence type="ECO:0000313" key="3">
    <source>
        <dbReference type="EMBL" id="KAK8919145.1"/>
    </source>
</evidence>
<comment type="caution">
    <text evidence="3">The sequence shown here is derived from an EMBL/GenBank/DDBJ whole genome shotgun (WGS) entry which is preliminary data.</text>
</comment>
<dbReference type="InterPro" id="IPR012337">
    <property type="entry name" value="RNaseH-like_sf"/>
</dbReference>
<comment type="similarity">
    <text evidence="2">Belongs to the CAF1 family.</text>
</comment>